<evidence type="ECO:0000313" key="10">
    <source>
        <dbReference type="EMBL" id="VDK33329.1"/>
    </source>
</evidence>
<dbReference type="Proteomes" id="UP000282613">
    <property type="component" value="Unassembled WGS sequence"/>
</dbReference>
<evidence type="ECO:0000256" key="2">
    <source>
        <dbReference type="ARBA" id="ARBA00011245"/>
    </source>
</evidence>
<evidence type="ECO:0000313" key="11">
    <source>
        <dbReference type="Proteomes" id="UP000282613"/>
    </source>
</evidence>
<protein>
    <recommendedName>
        <fullName evidence="4 8">Protein N-terminal glutamine amidohydrolase</fullName>
        <ecNumber evidence="3 8">3.5.1.122</ecNumber>
    </recommendedName>
    <alternativeName>
        <fullName evidence="6 8">Protein NH2-terminal glutamine deamidase</fullName>
    </alternativeName>
</protein>
<evidence type="ECO:0000313" key="12">
    <source>
        <dbReference type="WBParaSite" id="TASK_0000438201-mRNA-1"/>
    </source>
</evidence>
<dbReference type="Pfam" id="PF09764">
    <property type="entry name" value="Nt_Gln_amidase"/>
    <property type="match status" value="1"/>
</dbReference>
<dbReference type="GO" id="GO:0008418">
    <property type="term" value="F:protein-N-terminal asparagine amidohydrolase activity"/>
    <property type="evidence" value="ECO:0007669"/>
    <property type="project" value="UniProtKB-UniRule"/>
</dbReference>
<reference evidence="10 11" key="2">
    <citation type="submission" date="2018-11" db="EMBL/GenBank/DDBJ databases">
        <authorList>
            <consortium name="Pathogen Informatics"/>
        </authorList>
    </citation>
    <scope>NUCLEOTIDE SEQUENCE [LARGE SCALE GENOMIC DNA]</scope>
</reference>
<organism evidence="12">
    <name type="scientific">Taenia asiatica</name>
    <name type="common">Asian tapeworm</name>
    <dbReference type="NCBI Taxonomy" id="60517"/>
    <lineage>
        <taxon>Eukaryota</taxon>
        <taxon>Metazoa</taxon>
        <taxon>Spiralia</taxon>
        <taxon>Lophotrochozoa</taxon>
        <taxon>Platyhelminthes</taxon>
        <taxon>Cestoda</taxon>
        <taxon>Eucestoda</taxon>
        <taxon>Cyclophyllidea</taxon>
        <taxon>Taeniidae</taxon>
        <taxon>Taenia</taxon>
    </lineage>
</organism>
<evidence type="ECO:0000256" key="1">
    <source>
        <dbReference type="ARBA" id="ARBA00008985"/>
    </source>
</evidence>
<feature type="domain" description="Protein N-terminal glutamine amidohydrolase alpha beta roll" evidence="9">
    <location>
        <begin position="10"/>
        <end position="208"/>
    </location>
</feature>
<reference evidence="12" key="1">
    <citation type="submission" date="2017-02" db="UniProtKB">
        <authorList>
            <consortium name="WormBaseParasite"/>
        </authorList>
    </citation>
    <scope>IDENTIFICATION</scope>
</reference>
<evidence type="ECO:0000256" key="7">
    <source>
        <dbReference type="ARBA" id="ARBA00048768"/>
    </source>
</evidence>
<dbReference type="GO" id="GO:0070773">
    <property type="term" value="F:protein-N-terminal glutamine amidohydrolase activity"/>
    <property type="evidence" value="ECO:0007669"/>
    <property type="project" value="UniProtKB-UniRule"/>
</dbReference>
<dbReference type="InterPro" id="IPR039733">
    <property type="entry name" value="NTAQ1"/>
</dbReference>
<dbReference type="Gene3D" id="3.10.620.10">
    <property type="entry name" value="Protein N-terminal glutamine amidohydrolase, alpha beta roll"/>
    <property type="match status" value="1"/>
</dbReference>
<dbReference type="EMBL" id="UYRS01018344">
    <property type="protein sequence ID" value="VDK33329.1"/>
    <property type="molecule type" value="Genomic_DNA"/>
</dbReference>
<evidence type="ECO:0000259" key="9">
    <source>
        <dbReference type="Pfam" id="PF09764"/>
    </source>
</evidence>
<dbReference type="PANTHER" id="PTHR13035">
    <property type="entry name" value="PROTEIN N-TERMINAL GLUTAMINE AMIDOHYDROLASE"/>
    <property type="match status" value="1"/>
</dbReference>
<name>A0A0R3W3A2_TAEAS</name>
<comment type="function">
    <text evidence="8">Mediates the side-chain deamidation of N-terminal glutamine residues to glutamate, an important step in N-end rule pathway of protein degradation. Conversion of the resulting N-terminal glutamine to glutamate renders the protein susceptible to arginylation, polyubiquitination and degradation as specified by the N-end rule. Does not act on substrates with internal or C-terminal glutamine and does not act on non-glutamine residues in any position.</text>
</comment>
<evidence type="ECO:0000256" key="3">
    <source>
        <dbReference type="ARBA" id="ARBA00012718"/>
    </source>
</evidence>
<gene>
    <name evidence="10" type="ORF">TASK_LOCUS4383</name>
</gene>
<comment type="catalytic activity">
    <reaction evidence="7 8">
        <text>N-terminal L-glutaminyl-[protein] + H2O = N-terminal L-glutamyl-[protein] + NH4(+)</text>
        <dbReference type="Rhea" id="RHEA:50680"/>
        <dbReference type="Rhea" id="RHEA-COMP:12668"/>
        <dbReference type="Rhea" id="RHEA-COMP:12777"/>
        <dbReference type="ChEBI" id="CHEBI:15377"/>
        <dbReference type="ChEBI" id="CHEBI:28938"/>
        <dbReference type="ChEBI" id="CHEBI:64721"/>
        <dbReference type="ChEBI" id="CHEBI:64722"/>
        <dbReference type="EC" id="3.5.1.122"/>
    </reaction>
</comment>
<proteinExistence type="inferred from homology"/>
<dbReference type="GO" id="GO:0005829">
    <property type="term" value="C:cytosol"/>
    <property type="evidence" value="ECO:0007669"/>
    <property type="project" value="TreeGrafter"/>
</dbReference>
<evidence type="ECO:0000256" key="8">
    <source>
        <dbReference type="RuleBase" id="RU367082"/>
    </source>
</evidence>
<dbReference type="EC" id="3.5.1.122" evidence="3 8"/>
<dbReference type="AlphaFoldDB" id="A0A0R3W3A2"/>
<keyword evidence="5 8" id="KW-0378">Hydrolase</keyword>
<comment type="subunit">
    <text evidence="2 8">Monomer.</text>
</comment>
<dbReference type="InterPro" id="IPR023128">
    <property type="entry name" value="Prot_N_Gln_amidohydro_ab_roll"/>
</dbReference>
<keyword evidence="11" id="KW-1185">Reference proteome</keyword>
<dbReference type="OrthoDB" id="191192at2759"/>
<comment type="similarity">
    <text evidence="1 8">Belongs to the NTAQ1 family.</text>
</comment>
<dbReference type="InterPro" id="IPR037132">
    <property type="entry name" value="N_Gln_amidohydro_ab_roll_sf"/>
</dbReference>
<dbReference type="STRING" id="60517.A0A0R3W3A2"/>
<dbReference type="PANTHER" id="PTHR13035:SF0">
    <property type="entry name" value="PROTEIN N-TERMINAL GLUTAMINE AMIDOHYDROLASE"/>
    <property type="match status" value="1"/>
</dbReference>
<evidence type="ECO:0000256" key="4">
    <source>
        <dbReference type="ARBA" id="ARBA00021247"/>
    </source>
</evidence>
<dbReference type="GO" id="GO:0005634">
    <property type="term" value="C:nucleus"/>
    <property type="evidence" value="ECO:0007669"/>
    <property type="project" value="TreeGrafter"/>
</dbReference>
<evidence type="ECO:0000256" key="5">
    <source>
        <dbReference type="ARBA" id="ARBA00022801"/>
    </source>
</evidence>
<accession>A0A0R3W3A2</accession>
<sequence length="213" mass="24871">MNLSRNECVYTSHYCEENVYKLVETMKLRNSSTEVYVVFISNQSKKVPLFFQKSGHPPEGLVVWDYHVIAIERLNLGRTFWVYDLDTTLEFPCEVSRYWSKAIRPNSMFGQEFERFAIANVNFRYFRVVDGSMYLRHFASDRSHMRSSDGWLAPPPTYEVISTSESTHNLPRYIAFPQPTECLDCCAGEQLELMPFGLVLTENAFCSFFIPKY</sequence>
<dbReference type="WBParaSite" id="TASK_0000438201-mRNA-1">
    <property type="protein sequence ID" value="TASK_0000438201-mRNA-1"/>
    <property type="gene ID" value="TASK_0000438201"/>
</dbReference>
<evidence type="ECO:0000256" key="6">
    <source>
        <dbReference type="ARBA" id="ARBA00029677"/>
    </source>
</evidence>